<keyword evidence="2" id="KW-1185">Reference proteome</keyword>
<reference evidence="1" key="2">
    <citation type="submission" date="2025-09" db="UniProtKB">
        <authorList>
            <consortium name="Ensembl"/>
        </authorList>
    </citation>
    <scope>IDENTIFICATION</scope>
</reference>
<evidence type="ECO:0000313" key="1">
    <source>
        <dbReference type="Ensembl" id="ENSUPAP00010004503.1"/>
    </source>
</evidence>
<accession>A0A8D2GZ25</accession>
<name>A0A8D2GZ25_UROPR</name>
<protein>
    <submittedName>
        <fullName evidence="1">Uncharacterized protein</fullName>
    </submittedName>
</protein>
<reference evidence="1" key="1">
    <citation type="submission" date="2025-08" db="UniProtKB">
        <authorList>
            <consortium name="Ensembl"/>
        </authorList>
    </citation>
    <scope>IDENTIFICATION</scope>
</reference>
<evidence type="ECO:0000313" key="2">
    <source>
        <dbReference type="Proteomes" id="UP000694417"/>
    </source>
</evidence>
<dbReference type="AlphaFoldDB" id="A0A8D2GZ25"/>
<dbReference type="Ensembl" id="ENSUPAT00010005165.1">
    <property type="protein sequence ID" value="ENSUPAP00010004503.1"/>
    <property type="gene ID" value="ENSUPAG00010003659.1"/>
</dbReference>
<sequence>MSSFGLLESYEHSLRGFYVGKKKSFPFSRVNTIMYCFMTRICSEKCIVERFHCCVNNRLYLHKPRAYGLPHTWAPWEGLLLQSYRPVQ</sequence>
<organism evidence="1 2">
    <name type="scientific">Urocitellus parryii</name>
    <name type="common">Arctic ground squirrel</name>
    <name type="synonym">Spermophilus parryii</name>
    <dbReference type="NCBI Taxonomy" id="9999"/>
    <lineage>
        <taxon>Eukaryota</taxon>
        <taxon>Metazoa</taxon>
        <taxon>Chordata</taxon>
        <taxon>Craniata</taxon>
        <taxon>Vertebrata</taxon>
        <taxon>Euteleostomi</taxon>
        <taxon>Mammalia</taxon>
        <taxon>Eutheria</taxon>
        <taxon>Euarchontoglires</taxon>
        <taxon>Glires</taxon>
        <taxon>Rodentia</taxon>
        <taxon>Sciuromorpha</taxon>
        <taxon>Sciuridae</taxon>
        <taxon>Xerinae</taxon>
        <taxon>Marmotini</taxon>
        <taxon>Urocitellus</taxon>
    </lineage>
</organism>
<dbReference type="Proteomes" id="UP000694417">
    <property type="component" value="Unplaced"/>
</dbReference>
<dbReference type="GeneTree" id="ENSGT00960000190714"/>
<proteinExistence type="predicted"/>